<organism evidence="2 3">
    <name type="scientific">Candidatus Akkermansia intestinigallinarum</name>
    <dbReference type="NCBI Taxonomy" id="2838431"/>
    <lineage>
        <taxon>Bacteria</taxon>
        <taxon>Pseudomonadati</taxon>
        <taxon>Verrucomicrobiota</taxon>
        <taxon>Verrucomicrobiia</taxon>
        <taxon>Verrucomicrobiales</taxon>
        <taxon>Akkermansiaceae</taxon>
        <taxon>Akkermansia</taxon>
    </lineage>
</organism>
<dbReference type="PANTHER" id="PTHR38589:SF1">
    <property type="entry name" value="BLR0621 PROTEIN"/>
    <property type="match status" value="1"/>
</dbReference>
<evidence type="ECO:0000256" key="1">
    <source>
        <dbReference type="SAM" id="SignalP"/>
    </source>
</evidence>
<reference evidence="2" key="1">
    <citation type="journal article" date="2021" name="PeerJ">
        <title>Extensive microbial diversity within the chicken gut microbiome revealed by metagenomics and culture.</title>
        <authorList>
            <person name="Gilroy R."/>
            <person name="Ravi A."/>
            <person name="Getino M."/>
            <person name="Pursley I."/>
            <person name="Horton D.L."/>
            <person name="Alikhan N.F."/>
            <person name="Baker D."/>
            <person name="Gharbi K."/>
            <person name="Hall N."/>
            <person name="Watson M."/>
            <person name="Adriaenssens E.M."/>
            <person name="Foster-Nyarko E."/>
            <person name="Jarju S."/>
            <person name="Secka A."/>
            <person name="Antonio M."/>
            <person name="Oren A."/>
            <person name="Chaudhuri R.R."/>
            <person name="La Ragione R."/>
            <person name="Hildebrand F."/>
            <person name="Pallen M.J."/>
        </authorList>
    </citation>
    <scope>NUCLEOTIDE SEQUENCE</scope>
    <source>
        <strain evidence="2">14975</strain>
    </source>
</reference>
<dbReference type="Proteomes" id="UP000823964">
    <property type="component" value="Unassembled WGS sequence"/>
</dbReference>
<feature type="signal peptide" evidence="1">
    <location>
        <begin position="1"/>
        <end position="19"/>
    </location>
</feature>
<dbReference type="PANTHER" id="PTHR38589">
    <property type="entry name" value="BLR0621 PROTEIN"/>
    <property type="match status" value="1"/>
</dbReference>
<keyword evidence="1" id="KW-0732">Signal</keyword>
<protein>
    <recommendedName>
        <fullName evidence="4">YkuD domain-containing protein</fullName>
    </recommendedName>
</protein>
<evidence type="ECO:0000313" key="2">
    <source>
        <dbReference type="EMBL" id="HIX19679.1"/>
    </source>
</evidence>
<evidence type="ECO:0008006" key="4">
    <source>
        <dbReference type="Google" id="ProtNLM"/>
    </source>
</evidence>
<gene>
    <name evidence="2" type="ORF">H9862_03640</name>
</gene>
<sequence length="247" mass="27709">MKTWLCALFLLLALSAARAAVPSDCTQAVVGIADGWDNSRVTLHLLEKDRSGRWQRVLGPVSARLGRNGLVWGLGLHQLPKGARVKVEGDGRSPAGIFPIGGIWTTNKTPVRHHRNLREVRVGPADLWVSDPATPQLYNRWVRLDHPASSDWEKREQMRQSDYAHSIKLLICHNTPEIRGCPVVGRGSSIFFHIWRDNGSKPTAGCTSMAESNLRAIIARIDPARKPVYILLPKAEYLQRRRAWRLP</sequence>
<dbReference type="AlphaFoldDB" id="A0A9D1VBA5"/>
<accession>A0A9D1VBA5</accession>
<proteinExistence type="predicted"/>
<dbReference type="EMBL" id="DXFQ01000057">
    <property type="protein sequence ID" value="HIX19679.1"/>
    <property type="molecule type" value="Genomic_DNA"/>
</dbReference>
<reference evidence="2" key="2">
    <citation type="submission" date="2021-04" db="EMBL/GenBank/DDBJ databases">
        <authorList>
            <person name="Gilroy R."/>
        </authorList>
    </citation>
    <scope>NUCLEOTIDE SEQUENCE</scope>
    <source>
        <strain evidence="2">14975</strain>
    </source>
</reference>
<name>A0A9D1VBA5_9BACT</name>
<comment type="caution">
    <text evidence="2">The sequence shown here is derived from an EMBL/GenBank/DDBJ whole genome shotgun (WGS) entry which is preliminary data.</text>
</comment>
<feature type="chain" id="PRO_5039393565" description="YkuD domain-containing protein" evidence="1">
    <location>
        <begin position="20"/>
        <end position="247"/>
    </location>
</feature>
<evidence type="ECO:0000313" key="3">
    <source>
        <dbReference type="Proteomes" id="UP000823964"/>
    </source>
</evidence>